<dbReference type="PANTHER" id="PTHR34144">
    <property type="entry name" value="CHROMOSOME 8, WHOLE GENOME SHOTGUN SEQUENCE"/>
    <property type="match status" value="1"/>
</dbReference>
<proteinExistence type="predicted"/>
<dbReference type="STRING" id="4999.A0A1Y1UU65"/>
<dbReference type="InParanoid" id="A0A1Y1UU65"/>
<keyword evidence="3" id="KW-0328">Glycosyltransferase</keyword>
<gene>
    <name evidence="3" type="ORF">BD324DRAFT_648066</name>
</gene>
<dbReference type="Pfam" id="PF11735">
    <property type="entry name" value="CAP59_mtransfer"/>
    <property type="match status" value="1"/>
</dbReference>
<accession>A0A1Y1UU65</accession>
<evidence type="ECO:0000256" key="1">
    <source>
        <dbReference type="SAM" id="MobiDB-lite"/>
    </source>
</evidence>
<keyword evidence="2" id="KW-0812">Transmembrane</keyword>
<feature type="region of interest" description="Disordered" evidence="1">
    <location>
        <begin position="424"/>
        <end position="443"/>
    </location>
</feature>
<dbReference type="GO" id="GO:0016757">
    <property type="term" value="F:glycosyltransferase activity"/>
    <property type="evidence" value="ECO:0007669"/>
    <property type="project" value="UniProtKB-KW"/>
</dbReference>
<dbReference type="GeneID" id="33559582"/>
<protein>
    <submittedName>
        <fullName evidence="3">Cryptococcal mannosyltransferase 1-domain-containing protein</fullName>
    </submittedName>
</protein>
<evidence type="ECO:0000313" key="3">
    <source>
        <dbReference type="EMBL" id="ORX41177.1"/>
    </source>
</evidence>
<keyword evidence="3" id="KW-0808">Transferase</keyword>
<reference evidence="3 4" key="1">
    <citation type="submission" date="2017-03" db="EMBL/GenBank/DDBJ databases">
        <title>Widespread Adenine N6-methylation of Active Genes in Fungi.</title>
        <authorList>
            <consortium name="DOE Joint Genome Institute"/>
            <person name="Mondo S.J."/>
            <person name="Dannebaum R.O."/>
            <person name="Kuo R.C."/>
            <person name="Louie K.B."/>
            <person name="Bewick A.J."/>
            <person name="Labutti K."/>
            <person name="Haridas S."/>
            <person name="Kuo A."/>
            <person name="Salamov A."/>
            <person name="Ahrendt S.R."/>
            <person name="Lau R."/>
            <person name="Bowen B.P."/>
            <person name="Lipzen A."/>
            <person name="Sullivan W."/>
            <person name="Andreopoulos W.B."/>
            <person name="Clum A."/>
            <person name="Lindquist E."/>
            <person name="Daum C."/>
            <person name="Northen T.R."/>
            <person name="Ramamoorthy G."/>
            <person name="Schmitz R.J."/>
            <person name="Gryganskyi A."/>
            <person name="Culley D."/>
            <person name="Magnuson J."/>
            <person name="James T.Y."/>
            <person name="O'Malley M.A."/>
            <person name="Stajich J.E."/>
            <person name="Spatafora J.W."/>
            <person name="Visel A."/>
            <person name="Grigoriev I.V."/>
        </authorList>
    </citation>
    <scope>NUCLEOTIDE SEQUENCE [LARGE SCALE GENOMIC DNA]</scope>
    <source>
        <strain evidence="3 4">NRRL Y-17943</strain>
    </source>
</reference>
<dbReference type="RefSeq" id="XP_021874856.1">
    <property type="nucleotide sequence ID" value="XM_022017773.1"/>
</dbReference>
<dbReference type="InterPro" id="IPR021047">
    <property type="entry name" value="Mannosyltransferase_CMT1"/>
</dbReference>
<evidence type="ECO:0000313" key="4">
    <source>
        <dbReference type="Proteomes" id="UP000193218"/>
    </source>
</evidence>
<keyword evidence="4" id="KW-1185">Reference proteome</keyword>
<name>A0A1Y1UU65_9TREE</name>
<feature type="transmembrane region" description="Helical" evidence="2">
    <location>
        <begin position="20"/>
        <end position="39"/>
    </location>
</feature>
<dbReference type="Proteomes" id="UP000193218">
    <property type="component" value="Unassembled WGS sequence"/>
</dbReference>
<dbReference type="PANTHER" id="PTHR34144:SF2">
    <property type="entry name" value="CAPSULAR ASSOCIATED PROTEIN"/>
    <property type="match status" value="1"/>
</dbReference>
<sequence length="619" mass="69534">MASKAQSSPLSFTPHTQRLAIRAALAFLGVLILRALFFAPSKTGEEIQSHGVLERVLLAEKTLDVSKYPFLQSRQGRDDRPDLFDVEVTDGILDYWTRFQKPFITDKETAHLDTQIMRTVVDDLLQFNGWVAAACPGLVRPFGQNQKDDSYDDLASKGHLYYIAIVIHSADHFLVDQLAVIVQLARRLGTRNIFVSMLDQDSTDSTPTLADLCEAVMSILGIAFRIRRVPPMTVDPSAAYYPLEEATSRNMALEPLHELWNKRRLKFHRVIWLKGFTCPNDVLESLRVSEANSAAMVCGMDWAEHNGFFIFSDRWRTRDIEGNLFRQAKSNSKPEAGPPRDNIGAERFKSHLPLQVFCCESGTHIVDPEQSYYRHISYRASQHAHNLSSTAEQPNWDPETQCMDSTQMWFCRDLWTDAAKSGLKEGRRNGHHQYGSGHRKRHEDLVERLEASEKEEQVHEAPVKRQNPVEKQPEGNKKIQQAVEAGSKDSKEAGTDIDAIDEDASGPAPEPLSPSDLPASAYLVPNHAFTPARILVDPRCVTTYGGVSHTQLARDLFGEEVDQALDHRASKYVLEDWGGAPDSFVCQEMRTTGGRTAPKSQRRVGFLLQNEVGGIGWGR</sequence>
<dbReference type="OrthoDB" id="3235770at2759"/>
<feature type="region of interest" description="Disordered" evidence="1">
    <location>
        <begin position="450"/>
        <end position="519"/>
    </location>
</feature>
<dbReference type="AlphaFoldDB" id="A0A1Y1UU65"/>
<feature type="compositionally biased region" description="Basic and acidic residues" evidence="1">
    <location>
        <begin position="450"/>
        <end position="477"/>
    </location>
</feature>
<organism evidence="3 4">
    <name type="scientific">Kockovaella imperatae</name>
    <dbReference type="NCBI Taxonomy" id="4999"/>
    <lineage>
        <taxon>Eukaryota</taxon>
        <taxon>Fungi</taxon>
        <taxon>Dikarya</taxon>
        <taxon>Basidiomycota</taxon>
        <taxon>Agaricomycotina</taxon>
        <taxon>Tremellomycetes</taxon>
        <taxon>Tremellales</taxon>
        <taxon>Cuniculitremaceae</taxon>
        <taxon>Kockovaella</taxon>
    </lineage>
</organism>
<comment type="caution">
    <text evidence="3">The sequence shown here is derived from an EMBL/GenBank/DDBJ whole genome shotgun (WGS) entry which is preliminary data.</text>
</comment>
<keyword evidence="2" id="KW-0472">Membrane</keyword>
<keyword evidence="2" id="KW-1133">Transmembrane helix</keyword>
<dbReference type="EMBL" id="NBSH01000001">
    <property type="protein sequence ID" value="ORX41177.1"/>
    <property type="molecule type" value="Genomic_DNA"/>
</dbReference>
<evidence type="ECO:0000256" key="2">
    <source>
        <dbReference type="SAM" id="Phobius"/>
    </source>
</evidence>